<gene>
    <name evidence="1" type="ORF">SAMN02746065_11537</name>
</gene>
<dbReference type="AlphaFoldDB" id="A0A1W2D3H1"/>
<evidence type="ECO:0000313" key="2">
    <source>
        <dbReference type="Proteomes" id="UP000192418"/>
    </source>
</evidence>
<protein>
    <submittedName>
        <fullName evidence="1">GIY-YIG catalytic domain-containing protein</fullName>
    </submittedName>
</protein>
<dbReference type="RefSeq" id="WP_212637944.1">
    <property type="nucleotide sequence ID" value="NZ_FWXY01000015.1"/>
</dbReference>
<evidence type="ECO:0000313" key="1">
    <source>
        <dbReference type="EMBL" id="SMC92070.1"/>
    </source>
</evidence>
<dbReference type="STRING" id="1121400.SAMN02746065_11537"/>
<proteinExistence type="predicted"/>
<dbReference type="EMBL" id="FWXY01000015">
    <property type="protein sequence ID" value="SMC92070.1"/>
    <property type="molecule type" value="Genomic_DNA"/>
</dbReference>
<accession>A0A1W2D3H1</accession>
<reference evidence="1 2" key="1">
    <citation type="submission" date="2017-04" db="EMBL/GenBank/DDBJ databases">
        <authorList>
            <person name="Afonso C.L."/>
            <person name="Miller P.J."/>
            <person name="Scott M.A."/>
            <person name="Spackman E."/>
            <person name="Goraichik I."/>
            <person name="Dimitrov K.M."/>
            <person name="Suarez D.L."/>
            <person name="Swayne D.E."/>
        </authorList>
    </citation>
    <scope>NUCLEOTIDE SEQUENCE [LARGE SCALE GENOMIC DNA]</scope>
    <source>
        <strain evidence="1 2">DSM 3385</strain>
    </source>
</reference>
<sequence length="158" mass="18024">MVYIGEAENIYKRLTQHLNQKDFWHEAVVFISKDDNLNKAHIKYLEHRMHAMACEADRFGITNSSVPTLSSISEPDMAEMEEFLDNATMMVSILGYKLFKELRKEEDKTGHQFHIHAARGANATGESTSEGFVVFKGTIIAKNMWIRARHLYSSSGRG</sequence>
<keyword evidence="2" id="KW-1185">Reference proteome</keyword>
<dbReference type="CDD" id="cd10447">
    <property type="entry name" value="GIY-YIG_unchar_2"/>
    <property type="match status" value="1"/>
</dbReference>
<name>A0A1W2D3H1_9BACT</name>
<dbReference type="Proteomes" id="UP000192418">
    <property type="component" value="Unassembled WGS sequence"/>
</dbReference>
<organism evidence="1 2">
    <name type="scientific">Desulfocicer vacuolatum DSM 3385</name>
    <dbReference type="NCBI Taxonomy" id="1121400"/>
    <lineage>
        <taxon>Bacteria</taxon>
        <taxon>Pseudomonadati</taxon>
        <taxon>Thermodesulfobacteriota</taxon>
        <taxon>Desulfobacteria</taxon>
        <taxon>Desulfobacterales</taxon>
        <taxon>Desulfobacteraceae</taxon>
        <taxon>Desulfocicer</taxon>
    </lineage>
</organism>